<keyword evidence="2" id="KW-1185">Reference proteome</keyword>
<comment type="caution">
    <text evidence="1">The sequence shown here is derived from an EMBL/GenBank/DDBJ whole genome shotgun (WGS) entry which is preliminary data.</text>
</comment>
<gene>
    <name evidence="1" type="ORF">J2T15_001740</name>
</gene>
<evidence type="ECO:0000313" key="2">
    <source>
        <dbReference type="Proteomes" id="UP001229346"/>
    </source>
</evidence>
<organism evidence="1 2">
    <name type="scientific">Paenibacillus harenae</name>
    <dbReference type="NCBI Taxonomy" id="306543"/>
    <lineage>
        <taxon>Bacteria</taxon>
        <taxon>Bacillati</taxon>
        <taxon>Bacillota</taxon>
        <taxon>Bacilli</taxon>
        <taxon>Bacillales</taxon>
        <taxon>Paenibacillaceae</taxon>
        <taxon>Paenibacillus</taxon>
    </lineage>
</organism>
<name>A0ABT9TY61_PAEHA</name>
<reference evidence="1 2" key="1">
    <citation type="submission" date="2023-07" db="EMBL/GenBank/DDBJ databases">
        <title>Sorghum-associated microbial communities from plants grown in Nebraska, USA.</title>
        <authorList>
            <person name="Schachtman D."/>
        </authorList>
    </citation>
    <scope>NUCLEOTIDE SEQUENCE [LARGE SCALE GENOMIC DNA]</scope>
    <source>
        <strain evidence="1 2">CC482</strain>
    </source>
</reference>
<evidence type="ECO:0000313" key="1">
    <source>
        <dbReference type="EMBL" id="MDQ0112305.1"/>
    </source>
</evidence>
<dbReference type="EMBL" id="JAUSSU010000003">
    <property type="protein sequence ID" value="MDQ0112305.1"/>
    <property type="molecule type" value="Genomic_DNA"/>
</dbReference>
<proteinExistence type="predicted"/>
<accession>A0ABT9TY61</accession>
<protein>
    <submittedName>
        <fullName evidence="1">Uncharacterized protein</fullName>
    </submittedName>
</protein>
<dbReference type="Proteomes" id="UP001229346">
    <property type="component" value="Unassembled WGS sequence"/>
</dbReference>
<sequence length="33" mass="3208">MAIVKSVSLISSASEGIADGTQNVSASAEEPSA</sequence>